<dbReference type="HOGENOM" id="CLU_1627709_0_0_1"/>
<sequence>MKFTLSICLFMISAGVCGALPLQRRHSPIDGNALEHRGLPGVDSIGLSSATGVLKDLAGGLLKRDEKLVGPAFESLPPTKGDIHLSTSERAVSERQVDPTSALAAVEGLTGVGNGPIKRQLTDIVTTVEGLTGGLGGGLVKRQLTDIVTPVEGLTGGLGTGSL</sequence>
<organism evidence="2 3">
    <name type="scientific">Piloderma croceum (strain F 1598)</name>
    <dbReference type="NCBI Taxonomy" id="765440"/>
    <lineage>
        <taxon>Eukaryota</taxon>
        <taxon>Fungi</taxon>
        <taxon>Dikarya</taxon>
        <taxon>Basidiomycota</taxon>
        <taxon>Agaricomycotina</taxon>
        <taxon>Agaricomycetes</taxon>
        <taxon>Agaricomycetidae</taxon>
        <taxon>Atheliales</taxon>
        <taxon>Atheliaceae</taxon>
        <taxon>Piloderma</taxon>
    </lineage>
</organism>
<protein>
    <submittedName>
        <fullName evidence="2">Uncharacterized protein</fullName>
    </submittedName>
</protein>
<dbReference type="Proteomes" id="UP000054166">
    <property type="component" value="Unassembled WGS sequence"/>
</dbReference>
<evidence type="ECO:0000313" key="2">
    <source>
        <dbReference type="EMBL" id="KIM85151.1"/>
    </source>
</evidence>
<evidence type="ECO:0000256" key="1">
    <source>
        <dbReference type="SAM" id="SignalP"/>
    </source>
</evidence>
<reference evidence="2 3" key="1">
    <citation type="submission" date="2014-04" db="EMBL/GenBank/DDBJ databases">
        <authorList>
            <consortium name="DOE Joint Genome Institute"/>
            <person name="Kuo A."/>
            <person name="Tarkka M."/>
            <person name="Buscot F."/>
            <person name="Kohler A."/>
            <person name="Nagy L.G."/>
            <person name="Floudas D."/>
            <person name="Copeland A."/>
            <person name="Barry K.W."/>
            <person name="Cichocki N."/>
            <person name="Veneault-Fourrey C."/>
            <person name="LaButti K."/>
            <person name="Lindquist E.A."/>
            <person name="Lipzen A."/>
            <person name="Lundell T."/>
            <person name="Morin E."/>
            <person name="Murat C."/>
            <person name="Sun H."/>
            <person name="Tunlid A."/>
            <person name="Henrissat B."/>
            <person name="Grigoriev I.V."/>
            <person name="Hibbett D.S."/>
            <person name="Martin F."/>
            <person name="Nordberg H.P."/>
            <person name="Cantor M.N."/>
            <person name="Hua S.X."/>
        </authorList>
    </citation>
    <scope>NUCLEOTIDE SEQUENCE [LARGE SCALE GENOMIC DNA]</scope>
    <source>
        <strain evidence="2 3">F 1598</strain>
    </source>
</reference>
<dbReference type="AlphaFoldDB" id="A0A0C3G3K3"/>
<keyword evidence="3" id="KW-1185">Reference proteome</keyword>
<keyword evidence="1" id="KW-0732">Signal</keyword>
<proteinExistence type="predicted"/>
<dbReference type="EMBL" id="KN832985">
    <property type="protein sequence ID" value="KIM85151.1"/>
    <property type="molecule type" value="Genomic_DNA"/>
</dbReference>
<accession>A0A0C3G3K3</accession>
<name>A0A0C3G3K3_PILCF</name>
<feature type="signal peptide" evidence="1">
    <location>
        <begin position="1"/>
        <end position="19"/>
    </location>
</feature>
<dbReference type="InParanoid" id="A0A0C3G3K3"/>
<feature type="chain" id="PRO_5002174512" evidence="1">
    <location>
        <begin position="20"/>
        <end position="163"/>
    </location>
</feature>
<evidence type="ECO:0000313" key="3">
    <source>
        <dbReference type="Proteomes" id="UP000054166"/>
    </source>
</evidence>
<gene>
    <name evidence="2" type="ORF">PILCRDRAFT_817139</name>
</gene>
<reference evidence="3" key="2">
    <citation type="submission" date="2015-01" db="EMBL/GenBank/DDBJ databases">
        <title>Evolutionary Origins and Diversification of the Mycorrhizal Mutualists.</title>
        <authorList>
            <consortium name="DOE Joint Genome Institute"/>
            <consortium name="Mycorrhizal Genomics Consortium"/>
            <person name="Kohler A."/>
            <person name="Kuo A."/>
            <person name="Nagy L.G."/>
            <person name="Floudas D."/>
            <person name="Copeland A."/>
            <person name="Barry K.W."/>
            <person name="Cichocki N."/>
            <person name="Veneault-Fourrey C."/>
            <person name="LaButti K."/>
            <person name="Lindquist E.A."/>
            <person name="Lipzen A."/>
            <person name="Lundell T."/>
            <person name="Morin E."/>
            <person name="Murat C."/>
            <person name="Riley R."/>
            <person name="Ohm R."/>
            <person name="Sun H."/>
            <person name="Tunlid A."/>
            <person name="Henrissat B."/>
            <person name="Grigoriev I.V."/>
            <person name="Hibbett D.S."/>
            <person name="Martin F."/>
        </authorList>
    </citation>
    <scope>NUCLEOTIDE SEQUENCE [LARGE SCALE GENOMIC DNA]</scope>
    <source>
        <strain evidence="3">F 1598</strain>
    </source>
</reference>